<dbReference type="InterPro" id="IPR030675">
    <property type="entry name" value="BPI/LBP"/>
</dbReference>
<gene>
    <name evidence="6" type="ORF">AARE701A_LOCUS336</name>
</gene>
<dbReference type="PIRSF" id="PIRSF002417">
    <property type="entry name" value="Lipid_binding_protein"/>
    <property type="match status" value="1"/>
</dbReference>
<evidence type="ECO:0000256" key="3">
    <source>
        <dbReference type="SAM" id="SignalP"/>
    </source>
</evidence>
<sequence length="502" mass="55192">MDVGRCFLFLLLPSFFFFPSQTQSSDSFTSVLVSQNGLDFVKNLLVNKAIASIIPLQIPRIEKSVKIPFLGGIDVVVSNLTIYELDVASSYVKLGETGVVIVASGTTCNLSMNWHYSYSTWLPPIEISDQGIASVQVQGMEIGLSLGLKTDEGGLKLSLSECGCHVEDITIQLQGGASWFYQGMVNAFKDQIGSSVESTIAKKLTEGVSDLDSFLQNLPKEIPVDDNAALNVTFTSDPILRNSSITFEIDGLFTKGETNQVLKSFFRKSLSLVICPRNSKMLGISVDEAVFNSAAALYYNADFVQWVVDKIPEQALLNTARWRFIIPQLYKKYPNQDMSLNISLSSPPRVKISEQYVGANVNADLVINVLDASQVIPVACISLTIRGSGALRVMGNNLGGSVSLEDFSMSLKWSNIGNLHLHLLQPIVWTVIQTVFVPYANDHLEKGFPLPIIHGFTLQNAEIICSSSEITVCSDVAYLDSSQQPQWRLKLPRSTTWKPNLL</sequence>
<dbReference type="InterPro" id="IPR045897">
    <property type="entry name" value="BPI/LBP_pln"/>
</dbReference>
<feature type="domain" description="Lipid-binding serum glycoprotein N-terminal" evidence="4">
    <location>
        <begin position="33"/>
        <end position="258"/>
    </location>
</feature>
<dbReference type="SMART" id="SM00329">
    <property type="entry name" value="BPI2"/>
    <property type="match status" value="1"/>
</dbReference>
<proteinExistence type="inferred from homology"/>
<dbReference type="CDD" id="cd00026">
    <property type="entry name" value="BPI2"/>
    <property type="match status" value="1"/>
</dbReference>
<dbReference type="Pfam" id="PF01273">
    <property type="entry name" value="LBP_BPI_CETP"/>
    <property type="match status" value="1"/>
</dbReference>
<dbReference type="CDD" id="cd00025">
    <property type="entry name" value="BPI1"/>
    <property type="match status" value="1"/>
</dbReference>
<comment type="similarity">
    <text evidence="2">Belongs to the BPI/LBP/Plunc superfamily. BPI/LBP (TC 1.C.40) family.</text>
</comment>
<dbReference type="AlphaFoldDB" id="A0A8S1ZIT6"/>
<protein>
    <recommendedName>
        <fullName evidence="8">BPI/LBP family protein At1g04970</fullName>
    </recommendedName>
</protein>
<dbReference type="GO" id="GO:0005615">
    <property type="term" value="C:extracellular space"/>
    <property type="evidence" value="ECO:0007669"/>
    <property type="project" value="InterPro"/>
</dbReference>
<evidence type="ECO:0000256" key="2">
    <source>
        <dbReference type="ARBA" id="ARBA00060933"/>
    </source>
</evidence>
<dbReference type="InterPro" id="IPR017942">
    <property type="entry name" value="Lipid-bd_serum_glycop_N"/>
</dbReference>
<dbReference type="SMART" id="SM00328">
    <property type="entry name" value="BPI1"/>
    <property type="match status" value="1"/>
</dbReference>
<evidence type="ECO:0000259" key="4">
    <source>
        <dbReference type="SMART" id="SM00328"/>
    </source>
</evidence>
<dbReference type="InterPro" id="IPR001124">
    <property type="entry name" value="Lipid-bd_serum_glycop_C"/>
</dbReference>
<organism evidence="6 7">
    <name type="scientific">Arabidopsis arenosa</name>
    <name type="common">Sand rock-cress</name>
    <name type="synonym">Cardaminopsis arenosa</name>
    <dbReference type="NCBI Taxonomy" id="38785"/>
    <lineage>
        <taxon>Eukaryota</taxon>
        <taxon>Viridiplantae</taxon>
        <taxon>Streptophyta</taxon>
        <taxon>Embryophyta</taxon>
        <taxon>Tracheophyta</taxon>
        <taxon>Spermatophyta</taxon>
        <taxon>Magnoliopsida</taxon>
        <taxon>eudicotyledons</taxon>
        <taxon>Gunneridae</taxon>
        <taxon>Pentapetalae</taxon>
        <taxon>rosids</taxon>
        <taxon>malvids</taxon>
        <taxon>Brassicales</taxon>
        <taxon>Brassicaceae</taxon>
        <taxon>Camelineae</taxon>
        <taxon>Arabidopsis</taxon>
    </lineage>
</organism>
<evidence type="ECO:0000256" key="1">
    <source>
        <dbReference type="ARBA" id="ARBA00023180"/>
    </source>
</evidence>
<reference evidence="6" key="1">
    <citation type="submission" date="2021-01" db="EMBL/GenBank/DDBJ databases">
        <authorList>
            <person name="Bezrukov I."/>
        </authorList>
    </citation>
    <scope>NUCLEOTIDE SEQUENCE</scope>
</reference>
<dbReference type="PANTHER" id="PTHR46801">
    <property type="entry name" value="OS06G0309200 PROTEIN"/>
    <property type="match status" value="1"/>
</dbReference>
<keyword evidence="7" id="KW-1185">Reference proteome</keyword>
<evidence type="ECO:0000313" key="6">
    <source>
        <dbReference type="EMBL" id="CAE5956567.1"/>
    </source>
</evidence>
<evidence type="ECO:0000313" key="7">
    <source>
        <dbReference type="Proteomes" id="UP000682877"/>
    </source>
</evidence>
<accession>A0A8S1ZIT6</accession>
<keyword evidence="3" id="KW-0732">Signal</keyword>
<dbReference type="SUPFAM" id="SSF55394">
    <property type="entry name" value="Bactericidal permeability-increasing protein, BPI"/>
    <property type="match status" value="2"/>
</dbReference>
<feature type="chain" id="PRO_5035892967" description="BPI/LBP family protein At1g04970" evidence="3">
    <location>
        <begin position="23"/>
        <end position="502"/>
    </location>
</feature>
<dbReference type="Pfam" id="PF02886">
    <property type="entry name" value="LBP_BPI_CETP_C"/>
    <property type="match status" value="1"/>
</dbReference>
<feature type="signal peptide" evidence="3">
    <location>
        <begin position="1"/>
        <end position="22"/>
    </location>
</feature>
<feature type="domain" description="Lipid-binding serum glycoprotein C-terminal" evidence="5">
    <location>
        <begin position="276"/>
        <end position="474"/>
    </location>
</feature>
<keyword evidence="1" id="KW-0325">Glycoprotein</keyword>
<dbReference type="PANTHER" id="PTHR46801:SF6">
    <property type="entry name" value="LIPID-BINDING SERUM GLYCOPROTEIN C-TERMINAL DOMAIN-CONTAINING PROTEIN"/>
    <property type="match status" value="1"/>
</dbReference>
<evidence type="ECO:0000259" key="5">
    <source>
        <dbReference type="SMART" id="SM00329"/>
    </source>
</evidence>
<name>A0A8S1ZIT6_ARAAE</name>
<dbReference type="InterPro" id="IPR017943">
    <property type="entry name" value="Bactericidal_perm-incr_a/b_dom"/>
</dbReference>
<evidence type="ECO:0008006" key="8">
    <source>
        <dbReference type="Google" id="ProtNLM"/>
    </source>
</evidence>
<dbReference type="EMBL" id="LR999451">
    <property type="protein sequence ID" value="CAE5956567.1"/>
    <property type="molecule type" value="Genomic_DNA"/>
</dbReference>
<dbReference type="Gene3D" id="3.15.10.10">
    <property type="entry name" value="Bactericidal permeability-increasing protein, domain 1"/>
    <property type="match status" value="1"/>
</dbReference>
<dbReference type="Proteomes" id="UP000682877">
    <property type="component" value="Chromosome 1"/>
</dbReference>
<dbReference type="Gene3D" id="3.15.20.10">
    <property type="entry name" value="Bactericidal permeability-increasing protein, domain 2"/>
    <property type="match status" value="1"/>
</dbReference>
<dbReference type="FunFam" id="3.15.10.10:FF:000001">
    <property type="entry name" value="phospholipid transfer protein-like"/>
    <property type="match status" value="1"/>
</dbReference>
<dbReference type="GO" id="GO:0008289">
    <property type="term" value="F:lipid binding"/>
    <property type="evidence" value="ECO:0007669"/>
    <property type="project" value="InterPro"/>
</dbReference>